<dbReference type="RefSeq" id="WP_343916938.1">
    <property type="nucleotide sequence ID" value="NZ_BAAAJT010000002.1"/>
</dbReference>
<proteinExistence type="predicted"/>
<dbReference type="SUPFAM" id="SSF56399">
    <property type="entry name" value="ADP-ribosylation"/>
    <property type="match status" value="1"/>
</dbReference>
<evidence type="ECO:0000313" key="3">
    <source>
        <dbReference type="Proteomes" id="UP001597351"/>
    </source>
</evidence>
<dbReference type="Proteomes" id="UP001597351">
    <property type="component" value="Unassembled WGS sequence"/>
</dbReference>
<sequence>MSQQIRPTGDYATTLDGELWDVDGPATVEPLTLRRRDGSGERRSARFHEIGPVERVTTYGEWRGRRVRVDALTASRAGLYTWDRRMAGPRWTGDDRDGWSTEVPRDEVADLREVVTWVTRGWPVADPPPDAVSGRITDGERVVRRIVTASWQGEPVSVDARRDDGTVLVGYHRSAARAAELGMAGDRDQGWHRWVAAQEVRDVRVRDEELSPPEPRPEPAPGTVRTATREQVSTLLGALEKLPPHRGVSYRGIPAAARFGHHEGQVVVTQLLTASSRDVRVATENFTSAGLYVIVGRTGRAIERLSQHPEEREVAFLPVSTFLVLQRARIGDLLVVVVEQLNPELGIPDDPLATLEDLGRLAAVRVREGREQPPVRVGSPGKYCGDIE</sequence>
<feature type="region of interest" description="Disordered" evidence="1">
    <location>
        <begin position="205"/>
        <end position="226"/>
    </location>
</feature>
<reference evidence="3" key="1">
    <citation type="journal article" date="2019" name="Int. J. Syst. Evol. Microbiol.">
        <title>The Global Catalogue of Microorganisms (GCM) 10K type strain sequencing project: providing services to taxonomists for standard genome sequencing and annotation.</title>
        <authorList>
            <consortium name="The Broad Institute Genomics Platform"/>
            <consortium name="The Broad Institute Genome Sequencing Center for Infectious Disease"/>
            <person name="Wu L."/>
            <person name="Ma J."/>
        </authorList>
    </citation>
    <scope>NUCLEOTIDE SEQUENCE [LARGE SCALE GENOMIC DNA]</scope>
    <source>
        <strain evidence="3">CGMCC 1.12477</strain>
    </source>
</reference>
<evidence type="ECO:0000256" key="1">
    <source>
        <dbReference type="SAM" id="MobiDB-lite"/>
    </source>
</evidence>
<protein>
    <recommendedName>
        <fullName evidence="4">ADP ribosyltransferase domain-containing protein</fullName>
    </recommendedName>
</protein>
<gene>
    <name evidence="2" type="ORF">ACFSDE_07435</name>
</gene>
<keyword evidence="3" id="KW-1185">Reference proteome</keyword>
<dbReference type="Gene3D" id="3.90.176.10">
    <property type="entry name" value="Toxin ADP-ribosyltransferase, Chain A, domain 1"/>
    <property type="match status" value="1"/>
</dbReference>
<name>A0ABW4TJP3_9ACTN</name>
<evidence type="ECO:0008006" key="4">
    <source>
        <dbReference type="Google" id="ProtNLM"/>
    </source>
</evidence>
<evidence type="ECO:0000313" key="2">
    <source>
        <dbReference type="EMBL" id="MFD1946618.1"/>
    </source>
</evidence>
<organism evidence="2 3">
    <name type="scientific">Nocardioides aestuarii</name>
    <dbReference type="NCBI Taxonomy" id="252231"/>
    <lineage>
        <taxon>Bacteria</taxon>
        <taxon>Bacillati</taxon>
        <taxon>Actinomycetota</taxon>
        <taxon>Actinomycetes</taxon>
        <taxon>Propionibacteriales</taxon>
        <taxon>Nocardioidaceae</taxon>
        <taxon>Nocardioides</taxon>
    </lineage>
</organism>
<accession>A0ABW4TJP3</accession>
<comment type="caution">
    <text evidence="2">The sequence shown here is derived from an EMBL/GenBank/DDBJ whole genome shotgun (WGS) entry which is preliminary data.</text>
</comment>
<dbReference type="EMBL" id="JBHUGD010000003">
    <property type="protein sequence ID" value="MFD1946618.1"/>
    <property type="molecule type" value="Genomic_DNA"/>
</dbReference>